<name>F5YLN6_TREPZ</name>
<dbReference type="Proteomes" id="UP000009223">
    <property type="component" value="Chromosome"/>
</dbReference>
<evidence type="ECO:0000256" key="1">
    <source>
        <dbReference type="SAM" id="Phobius"/>
    </source>
</evidence>
<accession>F5YLN6</accession>
<dbReference type="STRING" id="545694.TREPR_3195"/>
<keyword evidence="1" id="KW-1133">Transmembrane helix</keyword>
<dbReference type="AlphaFoldDB" id="F5YLN6"/>
<organism evidence="2 3">
    <name type="scientific">Treponema primitia (strain ATCC BAA-887 / DSM 12427 / ZAS-2)</name>
    <dbReference type="NCBI Taxonomy" id="545694"/>
    <lineage>
        <taxon>Bacteria</taxon>
        <taxon>Pseudomonadati</taxon>
        <taxon>Spirochaetota</taxon>
        <taxon>Spirochaetia</taxon>
        <taxon>Spirochaetales</taxon>
        <taxon>Treponemataceae</taxon>
        <taxon>Treponema</taxon>
    </lineage>
</organism>
<reference evidence="3" key="1">
    <citation type="submission" date="2009-12" db="EMBL/GenBank/DDBJ databases">
        <title>Complete sequence of Treponema primitia strain ZAS-2.</title>
        <authorList>
            <person name="Tetu S.G."/>
            <person name="Matson E."/>
            <person name="Ren Q."/>
            <person name="Seshadri R."/>
            <person name="Elbourne L."/>
            <person name="Hassan K.A."/>
            <person name="Durkin A."/>
            <person name="Radune D."/>
            <person name="Mohamoud Y."/>
            <person name="Shay R."/>
            <person name="Jin S."/>
            <person name="Zhang X."/>
            <person name="Lucey K."/>
            <person name="Ballor N.R."/>
            <person name="Ottesen E."/>
            <person name="Rosenthal R."/>
            <person name="Allen A."/>
            <person name="Leadbetter J.R."/>
            <person name="Paulsen I.T."/>
        </authorList>
    </citation>
    <scope>NUCLEOTIDE SEQUENCE [LARGE SCALE GENOMIC DNA]</scope>
    <source>
        <strain evidence="3">ATCC BAA-887 / DSM 12427 / ZAS-2</strain>
    </source>
</reference>
<keyword evidence="1" id="KW-0812">Transmembrane</keyword>
<keyword evidence="3" id="KW-1185">Reference proteome</keyword>
<dbReference type="HOGENOM" id="CLU_3259380_0_0_12"/>
<dbReference type="EMBL" id="CP001843">
    <property type="protein sequence ID" value="AEF86851.1"/>
    <property type="molecule type" value="Genomic_DNA"/>
</dbReference>
<evidence type="ECO:0000313" key="2">
    <source>
        <dbReference type="EMBL" id="AEF86851.1"/>
    </source>
</evidence>
<keyword evidence="1" id="KW-0472">Membrane</keyword>
<dbReference type="KEGG" id="tpi:TREPR_3195"/>
<gene>
    <name evidence="2" type="ordered locus">TREPR_3195</name>
</gene>
<proteinExistence type="predicted"/>
<feature type="transmembrane region" description="Helical" evidence="1">
    <location>
        <begin position="16"/>
        <end position="39"/>
    </location>
</feature>
<protein>
    <submittedName>
        <fullName evidence="2">Uncharacterized protein</fullName>
    </submittedName>
</protein>
<evidence type="ECO:0000313" key="3">
    <source>
        <dbReference type="Proteomes" id="UP000009223"/>
    </source>
</evidence>
<sequence length="42" mass="5020">MGSIYKYISIEKYQIYANYIFTINILMCCTYSIAFYNIIGIY</sequence>
<reference evidence="2 3" key="2">
    <citation type="journal article" date="2011" name="ISME J.">
        <title>RNA-seq reveals cooperative metabolic interactions between two termite-gut spirochete species in co-culture.</title>
        <authorList>
            <person name="Rosenthal A.Z."/>
            <person name="Matson E.G."/>
            <person name="Eldar A."/>
            <person name="Leadbetter J.R."/>
        </authorList>
    </citation>
    <scope>NUCLEOTIDE SEQUENCE [LARGE SCALE GENOMIC DNA]</scope>
    <source>
        <strain evidence="3">ATCC BAA-887 / DSM 12427 / ZAS-2</strain>
    </source>
</reference>